<dbReference type="CDD" id="cd13395">
    <property type="entry name" value="ASKHA_NBD_Arp4_ACTL6-like"/>
    <property type="match status" value="1"/>
</dbReference>
<dbReference type="GO" id="GO:0042393">
    <property type="term" value="F:histone binding"/>
    <property type="evidence" value="ECO:0007669"/>
    <property type="project" value="EnsemblFungi"/>
</dbReference>
<evidence type="ECO:0000313" key="2">
    <source>
        <dbReference type="EMBL" id="OZJ06401.1"/>
    </source>
</evidence>
<evidence type="ECO:0000313" key="3">
    <source>
        <dbReference type="Proteomes" id="UP000242875"/>
    </source>
</evidence>
<dbReference type="GO" id="GO:0003682">
    <property type="term" value="F:chromatin binding"/>
    <property type="evidence" value="ECO:0007669"/>
    <property type="project" value="EnsemblFungi"/>
</dbReference>
<dbReference type="SMART" id="SM00268">
    <property type="entry name" value="ACTIN"/>
    <property type="match status" value="1"/>
</dbReference>
<dbReference type="PANTHER" id="PTHR11937">
    <property type="entry name" value="ACTIN"/>
    <property type="match status" value="1"/>
</dbReference>
<dbReference type="FunFam" id="3.30.420.40:FF:000058">
    <property type="entry name" value="Putative actin-related protein 5"/>
    <property type="match status" value="1"/>
</dbReference>
<dbReference type="FunFam" id="3.30.420.40:FF:000050">
    <property type="entry name" value="Actin, alpha skeletal muscle"/>
    <property type="match status" value="1"/>
</dbReference>
<sequence length="439" mass="48765">MVTYGGDEVSAVVIDVGSAWTRAGYAGEDTPKALFPSAVGIVEGQGTIGAANGASGDGDVTMGDASGTIEITSKKFYVGDNEMNTWRAQMDIKYPVKEGIVQDWELYEQLWSYAFNNKLRIDPAEHPLLCTEPAWNPPENREKLTELAFEKFGFSAFYLAKDAVMTAFAVGKSTALVLDTGSSVTSVVPVYDGYVLKKGIAKESLAGDFISEQLKEQLKQELGIDIVPQYKVASKTAVKAGKAPEYQVREREGTTDSYHEYQQARVLQEFKESVCQVSEMPYDEHTLSVRPQKTFEFPNGYNNNFGVQRFRVPETMFNPQHIIKQPADEQFNPISYSRLVYQSMSHCDIDLRPLLLNNVVVTGGNSLWQGFNERLNHDLPQLAPGSKVKIHAAGNPIERKCSSWLGGSILSSLGTFHQLWISKKEYDEIGPSIVERKCQ</sequence>
<dbReference type="GO" id="GO:0006281">
    <property type="term" value="P:DNA repair"/>
    <property type="evidence" value="ECO:0007669"/>
    <property type="project" value="EnsemblFungi"/>
</dbReference>
<organism evidence="2 3">
    <name type="scientific">Bifiguratus adelaidae</name>
    <dbReference type="NCBI Taxonomy" id="1938954"/>
    <lineage>
        <taxon>Eukaryota</taxon>
        <taxon>Fungi</taxon>
        <taxon>Fungi incertae sedis</taxon>
        <taxon>Mucoromycota</taxon>
        <taxon>Mucoromycotina</taxon>
        <taxon>Endogonomycetes</taxon>
        <taxon>Endogonales</taxon>
        <taxon>Endogonales incertae sedis</taxon>
        <taxon>Bifiguratus</taxon>
    </lineage>
</organism>
<dbReference type="Pfam" id="PF00022">
    <property type="entry name" value="Actin"/>
    <property type="match status" value="1"/>
</dbReference>
<comment type="caution">
    <text evidence="2">The sequence shown here is derived from an EMBL/GenBank/DDBJ whole genome shotgun (WGS) entry which is preliminary data.</text>
</comment>
<dbReference type="AlphaFoldDB" id="A0A261Y739"/>
<dbReference type="Gene3D" id="3.30.420.40">
    <property type="match status" value="3"/>
</dbReference>
<dbReference type="SUPFAM" id="SSF53067">
    <property type="entry name" value="Actin-like ATPase domain"/>
    <property type="match status" value="2"/>
</dbReference>
<dbReference type="GO" id="GO:0006338">
    <property type="term" value="P:chromatin remodeling"/>
    <property type="evidence" value="ECO:0007669"/>
    <property type="project" value="EnsemblFungi"/>
</dbReference>
<dbReference type="Gene3D" id="3.90.640.10">
    <property type="entry name" value="Actin, Chain A, domain 4"/>
    <property type="match status" value="1"/>
</dbReference>
<evidence type="ECO:0000256" key="1">
    <source>
        <dbReference type="RuleBase" id="RU000487"/>
    </source>
</evidence>
<dbReference type="InterPro" id="IPR004000">
    <property type="entry name" value="Actin"/>
</dbReference>
<dbReference type="InterPro" id="IPR004001">
    <property type="entry name" value="Actin_CS"/>
</dbReference>
<keyword evidence="3" id="KW-1185">Reference proteome</keyword>
<dbReference type="OrthoDB" id="5132116at2759"/>
<dbReference type="EMBL" id="MVBO01000004">
    <property type="protein sequence ID" value="OZJ06401.1"/>
    <property type="molecule type" value="Genomic_DNA"/>
</dbReference>
<gene>
    <name evidence="2" type="ORF">BZG36_00662</name>
</gene>
<evidence type="ECO:0008006" key="4">
    <source>
        <dbReference type="Google" id="ProtNLM"/>
    </source>
</evidence>
<protein>
    <recommendedName>
        <fullName evidence="4">Actin-related protein 4</fullName>
    </recommendedName>
</protein>
<reference evidence="2 3" key="1">
    <citation type="journal article" date="2017" name="Mycologia">
        <title>Bifiguratus adelaidae, gen. et sp. nov., a new member of Mucoromycotina in endophytic and soil-dwelling habitats.</title>
        <authorList>
            <person name="Torres-Cruz T.J."/>
            <person name="Billingsley Tobias T.L."/>
            <person name="Almatruk M."/>
            <person name="Hesse C."/>
            <person name="Kuske C.R."/>
            <person name="Desiro A."/>
            <person name="Benucci G.M."/>
            <person name="Bonito G."/>
            <person name="Stajich J.E."/>
            <person name="Dunlap C."/>
            <person name="Arnold A.E."/>
            <person name="Porras-Alfaro A."/>
        </authorList>
    </citation>
    <scope>NUCLEOTIDE SEQUENCE [LARGE SCALE GENOMIC DNA]</scope>
    <source>
        <strain evidence="2 3">AZ0501</strain>
    </source>
</reference>
<dbReference type="GO" id="GO:0000812">
    <property type="term" value="C:Swr1 complex"/>
    <property type="evidence" value="ECO:0007669"/>
    <property type="project" value="EnsemblFungi"/>
</dbReference>
<dbReference type="GO" id="GO:0035267">
    <property type="term" value="C:NuA4 histone acetyltransferase complex"/>
    <property type="evidence" value="ECO:0007669"/>
    <property type="project" value="EnsemblFungi"/>
</dbReference>
<dbReference type="GO" id="GO:0005524">
    <property type="term" value="F:ATP binding"/>
    <property type="evidence" value="ECO:0007669"/>
    <property type="project" value="EnsemblFungi"/>
</dbReference>
<dbReference type="GO" id="GO:0051382">
    <property type="term" value="P:kinetochore assembly"/>
    <property type="evidence" value="ECO:0007669"/>
    <property type="project" value="EnsemblFungi"/>
</dbReference>
<comment type="similarity">
    <text evidence="1">Belongs to the actin family.</text>
</comment>
<accession>A0A261Y739</accession>
<dbReference type="PROSITE" id="PS00432">
    <property type="entry name" value="ACTINS_2"/>
    <property type="match status" value="1"/>
</dbReference>
<name>A0A261Y739_9FUNG</name>
<dbReference type="InterPro" id="IPR043129">
    <property type="entry name" value="ATPase_NBD"/>
</dbReference>
<dbReference type="GO" id="GO:0031011">
    <property type="term" value="C:Ino80 complex"/>
    <property type="evidence" value="ECO:0007669"/>
    <property type="project" value="EnsemblFungi"/>
</dbReference>
<dbReference type="Proteomes" id="UP000242875">
    <property type="component" value="Unassembled WGS sequence"/>
</dbReference>
<dbReference type="GO" id="GO:0006357">
    <property type="term" value="P:regulation of transcription by RNA polymerase II"/>
    <property type="evidence" value="ECO:0007669"/>
    <property type="project" value="EnsemblFungi"/>
</dbReference>
<proteinExistence type="inferred from homology"/>